<organism evidence="1 2">
    <name type="scientific">Onchocerca volvulus</name>
    <dbReference type="NCBI Taxonomy" id="6282"/>
    <lineage>
        <taxon>Eukaryota</taxon>
        <taxon>Metazoa</taxon>
        <taxon>Ecdysozoa</taxon>
        <taxon>Nematoda</taxon>
        <taxon>Chromadorea</taxon>
        <taxon>Rhabditida</taxon>
        <taxon>Spirurina</taxon>
        <taxon>Spiruromorpha</taxon>
        <taxon>Filarioidea</taxon>
        <taxon>Onchocercidae</taxon>
        <taxon>Onchocerca</taxon>
    </lineage>
</organism>
<dbReference type="Proteomes" id="UP000024404">
    <property type="component" value="Unassembled WGS sequence"/>
</dbReference>
<evidence type="ECO:0000313" key="1">
    <source>
        <dbReference type="EnsemblMetazoa" id="OVOC7121.1"/>
    </source>
</evidence>
<dbReference type="EnsemblMetazoa" id="OVOC7121.1">
    <property type="protein sequence ID" value="OVOC7121.1"/>
    <property type="gene ID" value="WBGene00243930"/>
</dbReference>
<reference evidence="1" key="2">
    <citation type="submission" date="2022-06" db="UniProtKB">
        <authorList>
            <consortium name="EnsemblMetazoa"/>
        </authorList>
    </citation>
    <scope>IDENTIFICATION</scope>
</reference>
<keyword evidence="2" id="KW-1185">Reference proteome</keyword>
<reference evidence="2" key="1">
    <citation type="submission" date="2013-10" db="EMBL/GenBank/DDBJ databases">
        <title>Genome sequencing of Onchocerca volvulus.</title>
        <authorList>
            <person name="Cotton J."/>
            <person name="Tsai J."/>
            <person name="Stanley E."/>
            <person name="Tracey A."/>
            <person name="Holroyd N."/>
            <person name="Lustigman S."/>
            <person name="Berriman M."/>
        </authorList>
    </citation>
    <scope>NUCLEOTIDE SEQUENCE</scope>
</reference>
<protein>
    <submittedName>
        <fullName evidence="1">Uncharacterized protein</fullName>
    </submittedName>
</protein>
<dbReference type="EMBL" id="CMVM020000188">
    <property type="status" value="NOT_ANNOTATED_CDS"/>
    <property type="molecule type" value="Genomic_DNA"/>
</dbReference>
<proteinExistence type="predicted"/>
<evidence type="ECO:0000313" key="2">
    <source>
        <dbReference type="Proteomes" id="UP000024404"/>
    </source>
</evidence>
<sequence length="123" mass="14175">MINNRLELQAVRKSIKHITSEIRTFPLSSVEMSLILLFKLHLYLPESLQFVRSPEEKKSKLGSVQYLDVFRKSHVHIQVSYTSMCTCTVIDSWMCTDLCKDENSNIAARLCHDHCNSDTVSIE</sequence>
<accession>A0A8R1TXT4</accession>
<name>A0A8R1TXT4_ONCVO</name>
<dbReference type="AlphaFoldDB" id="A0A8R1TXT4"/>